<dbReference type="AlphaFoldDB" id="A0A5B0RN44"/>
<protein>
    <submittedName>
        <fullName evidence="2">Uncharacterized protein</fullName>
    </submittedName>
</protein>
<organism evidence="2 3">
    <name type="scientific">Puccinia graminis f. sp. tritici</name>
    <dbReference type="NCBI Taxonomy" id="56615"/>
    <lineage>
        <taxon>Eukaryota</taxon>
        <taxon>Fungi</taxon>
        <taxon>Dikarya</taxon>
        <taxon>Basidiomycota</taxon>
        <taxon>Pucciniomycotina</taxon>
        <taxon>Pucciniomycetes</taxon>
        <taxon>Pucciniales</taxon>
        <taxon>Pucciniaceae</taxon>
        <taxon>Puccinia</taxon>
    </lineage>
</organism>
<accession>A0A5B0RN44</accession>
<feature type="region of interest" description="Disordered" evidence="1">
    <location>
        <begin position="129"/>
        <end position="330"/>
    </location>
</feature>
<reference evidence="2 3" key="1">
    <citation type="submission" date="2019-05" db="EMBL/GenBank/DDBJ databases">
        <title>Emergence of the Ug99 lineage of the wheat stem rust pathogen through somatic hybridization.</title>
        <authorList>
            <person name="Li F."/>
            <person name="Upadhyaya N.M."/>
            <person name="Sperschneider J."/>
            <person name="Matny O."/>
            <person name="Nguyen-Phuc H."/>
            <person name="Mago R."/>
            <person name="Raley C."/>
            <person name="Miller M.E."/>
            <person name="Silverstein K.A.T."/>
            <person name="Henningsen E."/>
            <person name="Hirsch C.D."/>
            <person name="Visser B."/>
            <person name="Pretorius Z.A."/>
            <person name="Steffenson B.J."/>
            <person name="Schwessinger B."/>
            <person name="Dodds P.N."/>
            <person name="Figueroa M."/>
        </authorList>
    </citation>
    <scope>NUCLEOTIDE SEQUENCE [LARGE SCALE GENOMIC DNA]</scope>
    <source>
        <strain evidence="2 3">Ug99</strain>
    </source>
</reference>
<proteinExistence type="predicted"/>
<feature type="compositionally biased region" description="Polar residues" evidence="1">
    <location>
        <begin position="57"/>
        <end position="66"/>
    </location>
</feature>
<dbReference type="Proteomes" id="UP000325313">
    <property type="component" value="Unassembled WGS sequence"/>
</dbReference>
<feature type="compositionally biased region" description="Basic residues" evidence="1">
    <location>
        <begin position="165"/>
        <end position="174"/>
    </location>
</feature>
<feature type="compositionally biased region" description="Basic and acidic residues" evidence="1">
    <location>
        <begin position="278"/>
        <end position="288"/>
    </location>
</feature>
<feature type="compositionally biased region" description="Polar residues" evidence="1">
    <location>
        <begin position="10"/>
        <end position="24"/>
    </location>
</feature>
<evidence type="ECO:0000313" key="3">
    <source>
        <dbReference type="Proteomes" id="UP000325313"/>
    </source>
</evidence>
<feature type="region of interest" description="Disordered" evidence="1">
    <location>
        <begin position="1"/>
        <end position="81"/>
    </location>
</feature>
<feature type="compositionally biased region" description="Polar residues" evidence="1">
    <location>
        <begin position="222"/>
        <end position="232"/>
    </location>
</feature>
<dbReference type="EMBL" id="VDEP01000169">
    <property type="protein sequence ID" value="KAA1127346.1"/>
    <property type="molecule type" value="Genomic_DNA"/>
</dbReference>
<name>A0A5B0RN44_PUCGR</name>
<comment type="caution">
    <text evidence="2">The sequence shown here is derived from an EMBL/GenBank/DDBJ whole genome shotgun (WGS) entry which is preliminary data.</text>
</comment>
<feature type="compositionally biased region" description="Pro residues" evidence="1">
    <location>
        <begin position="205"/>
        <end position="216"/>
    </location>
</feature>
<feature type="compositionally biased region" description="Basic and acidic residues" evidence="1">
    <location>
        <begin position="178"/>
        <end position="201"/>
    </location>
</feature>
<evidence type="ECO:0000256" key="1">
    <source>
        <dbReference type="SAM" id="MobiDB-lite"/>
    </source>
</evidence>
<feature type="compositionally biased region" description="Polar residues" evidence="1">
    <location>
        <begin position="244"/>
        <end position="261"/>
    </location>
</feature>
<gene>
    <name evidence="2" type="ORF">PGTUg99_035377</name>
</gene>
<feature type="compositionally biased region" description="Polar residues" evidence="1">
    <location>
        <begin position="300"/>
        <end position="322"/>
    </location>
</feature>
<sequence length="581" mass="64698">MTPEPDDPTIKNNPDFTAHSSPLTELSEATEYDDDDDDDLQENSASTLPEPVWPEVSNESTSAQKSNPPPQPVTPEGYLNDPEVSIISAKEFLDNIKAKAQRLEAICKDRSIPLSARRLMRDAMKIMIDSSTTVQEGKSLPEDEEVRIGNKNLLGKRNKSSTTRKPSKKMRHRFTSGDSEKEDATEKDEKSNLEKDNPKDELPDDPPSVPDQPNPNPVMETSEGNHQVTQISVPVDSPSGLAPNPTQAVETSEENCQNPPSFTDRCDETDPIQQNPKSRSEKNNDHIHQNAPPLSRNEPENSNPDTNPTSILNSNQSVSLDSTRAEEVRIASTDESTPITLKYRTELSPIHDLYAATISYNAYHTAFESINQLYSTRTNGLLPPTAYSSFLSSRIKFKPVNGTSLKIWLKNLRREGPDLISPGFNEPFYKTDVWCFPSKTSISSPPSQSEMGSELFALFTYLCHPAEAVQCKWAAILFQSIALVAKDISSLPVYNKPTDPANELGPELAIIEYFIQCLGGPEASHEITDSTSSKEKENKISFSTLDKKVEQTSERTYLKTPLSTLSFFRCFWNSWPISIPI</sequence>
<feature type="compositionally biased region" description="Acidic residues" evidence="1">
    <location>
        <begin position="28"/>
        <end position="41"/>
    </location>
</feature>
<evidence type="ECO:0000313" key="2">
    <source>
        <dbReference type="EMBL" id="KAA1127346.1"/>
    </source>
</evidence>